<evidence type="ECO:0000313" key="2">
    <source>
        <dbReference type="Proteomes" id="UP000030663"/>
    </source>
</evidence>
<dbReference type="AlphaFoldDB" id="X0BJW1"/>
<dbReference type="EMBL" id="JH658413">
    <property type="protein sequence ID" value="EXK82450.1"/>
    <property type="molecule type" value="Genomic_DNA"/>
</dbReference>
<dbReference type="HOGENOM" id="CLU_3351192_0_0_1"/>
<sequence>MSSKDTVRQKHIFVATCIARYFGRYLSWYTSQHRNQK</sequence>
<name>X0BJW1_FUSOX</name>
<dbReference type="Proteomes" id="UP000030663">
    <property type="component" value="Unassembled WGS sequence"/>
</dbReference>
<reference evidence="1 2" key="1">
    <citation type="submission" date="2011-11" db="EMBL/GenBank/DDBJ databases">
        <title>The Genome Sequence of Fusarium oxysporum PHW815.</title>
        <authorList>
            <consortium name="The Broad Institute Genome Sequencing Platform"/>
            <person name="Ma L.-J."/>
            <person name="Gale L.R."/>
            <person name="Schwartz D.C."/>
            <person name="Zhou S."/>
            <person name="Corby-Kistler H."/>
            <person name="Young S.K."/>
            <person name="Zeng Q."/>
            <person name="Gargeya S."/>
            <person name="Fitzgerald M."/>
            <person name="Haas B."/>
            <person name="Abouelleil A."/>
            <person name="Alvarado L."/>
            <person name="Arachchi H.M."/>
            <person name="Berlin A."/>
            <person name="Brown A."/>
            <person name="Chapman S.B."/>
            <person name="Chen Z."/>
            <person name="Dunbar C."/>
            <person name="Freedman E."/>
            <person name="Gearin G."/>
            <person name="Goldberg J."/>
            <person name="Griggs A."/>
            <person name="Gujja S."/>
            <person name="Heiman D."/>
            <person name="Howarth C."/>
            <person name="Larson L."/>
            <person name="Lui A."/>
            <person name="MacDonald P.J.P."/>
            <person name="Montmayeur A."/>
            <person name="Murphy C."/>
            <person name="Neiman D."/>
            <person name="Pearson M."/>
            <person name="Priest M."/>
            <person name="Roberts A."/>
            <person name="Saif S."/>
            <person name="Shea T."/>
            <person name="Shenoy N."/>
            <person name="Sisk P."/>
            <person name="Stolte C."/>
            <person name="Sykes S."/>
            <person name="Wortman J."/>
            <person name="Nusbaum C."/>
            <person name="Birren B."/>
        </authorList>
    </citation>
    <scope>NUCLEOTIDE SEQUENCE [LARGE SCALE GENOMIC DNA]</scope>
    <source>
        <strain evidence="1 2">54005</strain>
    </source>
</reference>
<accession>X0BJW1</accession>
<proteinExistence type="predicted"/>
<protein>
    <submittedName>
        <fullName evidence="1">Uncharacterized protein</fullName>
    </submittedName>
</protein>
<gene>
    <name evidence="1" type="ORF">FOQG_13163</name>
</gene>
<organism evidence="1 2">
    <name type="scientific">Fusarium oxysporum f. sp. raphani 54005</name>
    <dbReference type="NCBI Taxonomy" id="1089458"/>
    <lineage>
        <taxon>Eukaryota</taxon>
        <taxon>Fungi</taxon>
        <taxon>Dikarya</taxon>
        <taxon>Ascomycota</taxon>
        <taxon>Pezizomycotina</taxon>
        <taxon>Sordariomycetes</taxon>
        <taxon>Hypocreomycetidae</taxon>
        <taxon>Hypocreales</taxon>
        <taxon>Nectriaceae</taxon>
        <taxon>Fusarium</taxon>
        <taxon>Fusarium oxysporum species complex</taxon>
    </lineage>
</organism>
<evidence type="ECO:0000313" key="1">
    <source>
        <dbReference type="EMBL" id="EXK82450.1"/>
    </source>
</evidence>
<keyword evidence="2" id="KW-1185">Reference proteome</keyword>